<dbReference type="AlphaFoldDB" id="A0A4S3ZRN9"/>
<keyword evidence="2" id="KW-1185">Reference proteome</keyword>
<organism evidence="1 2">
    <name type="scientific">Allorhizobium terrae</name>
    <dbReference type="NCBI Taxonomy" id="1848972"/>
    <lineage>
        <taxon>Bacteria</taxon>
        <taxon>Pseudomonadati</taxon>
        <taxon>Pseudomonadota</taxon>
        <taxon>Alphaproteobacteria</taxon>
        <taxon>Hyphomicrobiales</taxon>
        <taxon>Rhizobiaceae</taxon>
        <taxon>Rhizobium/Agrobacterium group</taxon>
        <taxon>Allorhizobium</taxon>
    </lineage>
</organism>
<name>A0A4S3ZRN9_9HYPH</name>
<gene>
    <name evidence="1" type="ORF">E6C51_15455</name>
</gene>
<sequence>MVKTMEYRVEKREPIFGKIRCKGNNRKAGSGSFFRGYDCVLTLFILLASSATCHAMDRYYCAVDNAQLKMSIESTFEEGPTWPLSTLHGIVVFKPGQGKTLEGILKVGPDDVVQSKRDDTSMRIETSSETGVDATATQVQLTLDTRQMKSNLNHFVGTYKIVVRPLGENDASSALTRAGKISCARF</sequence>
<comment type="caution">
    <text evidence="1">The sequence shown here is derived from an EMBL/GenBank/DDBJ whole genome shotgun (WGS) entry which is preliminary data.</text>
</comment>
<dbReference type="Proteomes" id="UP000310754">
    <property type="component" value="Unassembled WGS sequence"/>
</dbReference>
<reference evidence="1 2" key="1">
    <citation type="submission" date="2019-04" db="EMBL/GenBank/DDBJ databases">
        <title>Rhizobium terrae sp. nov., isolated from a paddy soil.</title>
        <authorList>
            <person name="Lin S.-Y."/>
            <person name="Hameed A."/>
            <person name="Huang H.-I."/>
            <person name="Young C.-C."/>
        </authorList>
    </citation>
    <scope>NUCLEOTIDE SEQUENCE [LARGE SCALE GENOMIC DNA]</scope>
    <source>
        <strain evidence="1 2">CC-HIH110</strain>
    </source>
</reference>
<proteinExistence type="predicted"/>
<accession>A0A4S3ZRN9</accession>
<dbReference type="RefSeq" id="WP_190236615.1">
    <property type="nucleotide sequence ID" value="NZ_SSOA01000009.1"/>
</dbReference>
<evidence type="ECO:0000313" key="1">
    <source>
        <dbReference type="EMBL" id="THF48296.1"/>
    </source>
</evidence>
<evidence type="ECO:0000313" key="2">
    <source>
        <dbReference type="Proteomes" id="UP000310754"/>
    </source>
</evidence>
<protein>
    <submittedName>
        <fullName evidence="1">Uncharacterized protein</fullName>
    </submittedName>
</protein>
<dbReference type="EMBL" id="SSOA01000009">
    <property type="protein sequence ID" value="THF48296.1"/>
    <property type="molecule type" value="Genomic_DNA"/>
</dbReference>